<evidence type="ECO:0000259" key="10">
    <source>
        <dbReference type="PROSITE" id="PS50055"/>
    </source>
</evidence>
<keyword evidence="4" id="KW-0597">Phosphoprotein</keyword>
<dbReference type="InterPro" id="IPR000242">
    <property type="entry name" value="PTP_cat"/>
</dbReference>
<feature type="compositionally biased region" description="Basic and acidic residues" evidence="8">
    <location>
        <begin position="248"/>
        <end position="273"/>
    </location>
</feature>
<feature type="region of interest" description="Disordered" evidence="8">
    <location>
        <begin position="190"/>
        <end position="273"/>
    </location>
</feature>
<dbReference type="GO" id="GO:0005634">
    <property type="term" value="C:nucleus"/>
    <property type="evidence" value="ECO:0007669"/>
    <property type="project" value="TreeGrafter"/>
</dbReference>
<keyword evidence="7 9" id="KW-0472">Membrane</keyword>
<protein>
    <recommendedName>
        <fullName evidence="3">protein-tyrosine-phosphatase</fullName>
        <ecNumber evidence="3">3.1.3.48</ecNumber>
    </recommendedName>
</protein>
<dbReference type="InterPro" id="IPR016130">
    <property type="entry name" value="Tyr_Pase_AS"/>
</dbReference>
<dbReference type="GO" id="GO:0019901">
    <property type="term" value="F:protein kinase binding"/>
    <property type="evidence" value="ECO:0007669"/>
    <property type="project" value="TreeGrafter"/>
</dbReference>
<feature type="compositionally biased region" description="Polar residues" evidence="8">
    <location>
        <begin position="232"/>
        <end position="242"/>
    </location>
</feature>
<dbReference type="SMART" id="SM00194">
    <property type="entry name" value="PTPc"/>
    <property type="match status" value="1"/>
</dbReference>
<evidence type="ECO:0000256" key="4">
    <source>
        <dbReference type="ARBA" id="ARBA00022553"/>
    </source>
</evidence>
<evidence type="ECO:0000313" key="13">
    <source>
        <dbReference type="Proteomes" id="UP000507470"/>
    </source>
</evidence>
<dbReference type="GO" id="GO:0046426">
    <property type="term" value="P:negative regulation of receptor signaling pathway via JAK-STAT"/>
    <property type="evidence" value="ECO:0007669"/>
    <property type="project" value="TreeGrafter"/>
</dbReference>
<dbReference type="SMART" id="SM00404">
    <property type="entry name" value="PTPc_motif"/>
    <property type="match status" value="1"/>
</dbReference>
<dbReference type="Proteomes" id="UP000507470">
    <property type="component" value="Unassembled WGS sequence"/>
</dbReference>
<dbReference type="InterPro" id="IPR003595">
    <property type="entry name" value="Tyr_Pase_cat"/>
</dbReference>
<evidence type="ECO:0000256" key="6">
    <source>
        <dbReference type="ARBA" id="ARBA00022912"/>
    </source>
</evidence>
<evidence type="ECO:0000313" key="12">
    <source>
        <dbReference type="EMBL" id="CAC5403098.1"/>
    </source>
</evidence>
<keyword evidence="5 12" id="KW-0378">Hydrolase</keyword>
<keyword evidence="9" id="KW-0812">Transmembrane</keyword>
<dbReference type="GO" id="GO:0004726">
    <property type="term" value="F:non-membrane spanning protein tyrosine phosphatase activity"/>
    <property type="evidence" value="ECO:0007669"/>
    <property type="project" value="TreeGrafter"/>
</dbReference>
<name>A0A6J8D2Z6_MYTCO</name>
<feature type="transmembrane region" description="Helical" evidence="9">
    <location>
        <begin position="283"/>
        <end position="303"/>
    </location>
</feature>
<dbReference type="PANTHER" id="PTHR46047">
    <property type="entry name" value="TYROSINE-PROTEIN PHOSPHATASE NON-RECEPTOR TYPE 61F"/>
    <property type="match status" value="1"/>
</dbReference>
<dbReference type="Gene3D" id="3.90.190.10">
    <property type="entry name" value="Protein tyrosine phosphatase superfamily"/>
    <property type="match status" value="1"/>
</dbReference>
<dbReference type="OrthoDB" id="9450131at2759"/>
<keyword evidence="13" id="KW-1185">Reference proteome</keyword>
<dbReference type="GO" id="GO:0005737">
    <property type="term" value="C:cytoplasm"/>
    <property type="evidence" value="ECO:0007669"/>
    <property type="project" value="TreeGrafter"/>
</dbReference>
<evidence type="ECO:0000256" key="9">
    <source>
        <dbReference type="SAM" id="Phobius"/>
    </source>
</evidence>
<dbReference type="PROSITE" id="PS50056">
    <property type="entry name" value="TYR_PHOSPHATASE_2"/>
    <property type="match status" value="1"/>
</dbReference>
<dbReference type="Pfam" id="PF00102">
    <property type="entry name" value="Y_phosphatase"/>
    <property type="match status" value="1"/>
</dbReference>
<evidence type="ECO:0000256" key="3">
    <source>
        <dbReference type="ARBA" id="ARBA00013064"/>
    </source>
</evidence>
<dbReference type="GO" id="GO:0070373">
    <property type="term" value="P:negative regulation of ERK1 and ERK2 cascade"/>
    <property type="evidence" value="ECO:0007669"/>
    <property type="project" value="TreeGrafter"/>
</dbReference>
<comment type="similarity">
    <text evidence="2">Belongs to the protein-tyrosine phosphatase family. Non-receptor class 1 subfamily.</text>
</comment>
<dbReference type="PRINTS" id="PR00700">
    <property type="entry name" value="PRTYPHPHTASE"/>
</dbReference>
<evidence type="ECO:0000256" key="1">
    <source>
        <dbReference type="ARBA" id="ARBA00004308"/>
    </source>
</evidence>
<feature type="domain" description="Tyrosine specific protein phosphatases" evidence="11">
    <location>
        <begin position="142"/>
        <end position="184"/>
    </location>
</feature>
<dbReference type="InterPro" id="IPR051985">
    <property type="entry name" value="NR_tyrosine_phosphatase"/>
</dbReference>
<evidence type="ECO:0000256" key="8">
    <source>
        <dbReference type="SAM" id="MobiDB-lite"/>
    </source>
</evidence>
<evidence type="ECO:0000256" key="5">
    <source>
        <dbReference type="ARBA" id="ARBA00022801"/>
    </source>
</evidence>
<evidence type="ECO:0000256" key="2">
    <source>
        <dbReference type="ARBA" id="ARBA00009701"/>
    </source>
</evidence>
<proteinExistence type="inferred from homology"/>
<dbReference type="EMBL" id="CACVKT020006661">
    <property type="protein sequence ID" value="CAC5403098.1"/>
    <property type="molecule type" value="Genomic_DNA"/>
</dbReference>
<dbReference type="InterPro" id="IPR029021">
    <property type="entry name" value="Prot-tyrosine_phosphatase-like"/>
</dbReference>
<dbReference type="GO" id="GO:0012505">
    <property type="term" value="C:endomembrane system"/>
    <property type="evidence" value="ECO:0007669"/>
    <property type="project" value="UniProtKB-SubCell"/>
</dbReference>
<gene>
    <name evidence="12" type="ORF">MCOR_37007</name>
</gene>
<feature type="domain" description="Tyrosine-protein phosphatase" evidence="10">
    <location>
        <begin position="18"/>
        <end position="185"/>
    </location>
</feature>
<sequence length="312" mass="35823">MESEIEKESQQYDKFGIWPAIYQEIKVEAAEIAFEEELSTKEAKQPTNKNRNRYRDVMNKLSILILQRKCHQYWPLGENYGDDEEMVYEDVQLKITLLEERSCNYYIVRTLEIEDMQTSETREILHFNYVTWPDFGVPTSPTAFLNFLMAVRESGGLEPDSGPCVIHCSAGIGRSGTFCLVDSVLVIKSSDDEAPPKPPTRVESLPHRNEPPPLPPRTGFQNTVDNMEGLNSKESVSGTSESQLRRRNREDRKKKTEEQVRKMKDKLRDSELSKKRKSYLKPVAIGLTGLTLLIGGFLIYTFYFKNLGHDKG</sequence>
<reference evidence="12 13" key="1">
    <citation type="submission" date="2020-06" db="EMBL/GenBank/DDBJ databases">
        <authorList>
            <person name="Li R."/>
            <person name="Bekaert M."/>
        </authorList>
    </citation>
    <scope>NUCLEOTIDE SEQUENCE [LARGE SCALE GENOMIC DNA]</scope>
    <source>
        <strain evidence="13">wild</strain>
    </source>
</reference>
<dbReference type="PROSITE" id="PS50055">
    <property type="entry name" value="TYR_PHOSPHATASE_PTP"/>
    <property type="match status" value="1"/>
</dbReference>
<keyword evidence="9" id="KW-1133">Transmembrane helix</keyword>
<dbReference type="EC" id="3.1.3.48" evidence="3"/>
<keyword evidence="6" id="KW-0904">Protein phosphatase</keyword>
<evidence type="ECO:0000259" key="11">
    <source>
        <dbReference type="PROSITE" id="PS50056"/>
    </source>
</evidence>
<organism evidence="12 13">
    <name type="scientific">Mytilus coruscus</name>
    <name type="common">Sea mussel</name>
    <dbReference type="NCBI Taxonomy" id="42192"/>
    <lineage>
        <taxon>Eukaryota</taxon>
        <taxon>Metazoa</taxon>
        <taxon>Spiralia</taxon>
        <taxon>Lophotrochozoa</taxon>
        <taxon>Mollusca</taxon>
        <taxon>Bivalvia</taxon>
        <taxon>Autobranchia</taxon>
        <taxon>Pteriomorphia</taxon>
        <taxon>Mytilida</taxon>
        <taxon>Mytiloidea</taxon>
        <taxon>Mytilidae</taxon>
        <taxon>Mytilinae</taxon>
        <taxon>Mytilus</taxon>
    </lineage>
</organism>
<comment type="subcellular location">
    <subcellularLocation>
        <location evidence="1">Endomembrane system</location>
    </subcellularLocation>
</comment>
<dbReference type="AlphaFoldDB" id="A0A6J8D2Z6"/>
<dbReference type="SUPFAM" id="SSF52799">
    <property type="entry name" value="(Phosphotyrosine protein) phosphatases II"/>
    <property type="match status" value="1"/>
</dbReference>
<dbReference type="PROSITE" id="PS00383">
    <property type="entry name" value="TYR_PHOSPHATASE_1"/>
    <property type="match status" value="1"/>
</dbReference>
<accession>A0A6J8D2Z6</accession>
<evidence type="ECO:0000256" key="7">
    <source>
        <dbReference type="ARBA" id="ARBA00023136"/>
    </source>
</evidence>
<dbReference type="InterPro" id="IPR000387">
    <property type="entry name" value="Tyr_Pase_dom"/>
</dbReference>
<dbReference type="PANTHER" id="PTHR46047:SF3">
    <property type="entry name" value="TYROSINE-PROTEIN PHOSPHATASE NON-RECEPTOR TYPE 61F"/>
    <property type="match status" value="1"/>
</dbReference>